<dbReference type="PANTHER" id="PTHR47618:SF1">
    <property type="entry name" value="BIFUNCTIONAL OLIGORIBONUCLEASE AND PAP PHOSPHATASE NRNA"/>
    <property type="match status" value="1"/>
</dbReference>
<dbReference type="InterPro" id="IPR001667">
    <property type="entry name" value="DDH_dom"/>
</dbReference>
<comment type="caution">
    <text evidence="3">The sequence shown here is derived from an EMBL/GenBank/DDBJ whole genome shotgun (WGS) entry which is preliminary data.</text>
</comment>
<dbReference type="Gene3D" id="3.10.310.30">
    <property type="match status" value="1"/>
</dbReference>
<dbReference type="Pfam" id="PF01368">
    <property type="entry name" value="DHH"/>
    <property type="match status" value="1"/>
</dbReference>
<evidence type="ECO:0000259" key="2">
    <source>
        <dbReference type="Pfam" id="PF02272"/>
    </source>
</evidence>
<dbReference type="Pfam" id="PF02272">
    <property type="entry name" value="DHHA1"/>
    <property type="match status" value="1"/>
</dbReference>
<dbReference type="GO" id="GO:0003676">
    <property type="term" value="F:nucleic acid binding"/>
    <property type="evidence" value="ECO:0007669"/>
    <property type="project" value="InterPro"/>
</dbReference>
<dbReference type="PANTHER" id="PTHR47618">
    <property type="entry name" value="BIFUNCTIONAL OLIGORIBONUCLEASE AND PAP PHOSPHATASE NRNA"/>
    <property type="match status" value="1"/>
</dbReference>
<feature type="domain" description="DHHA1" evidence="2">
    <location>
        <begin position="263"/>
        <end position="314"/>
    </location>
</feature>
<gene>
    <name evidence="3" type="ORF">B5M47_02285</name>
</gene>
<dbReference type="AlphaFoldDB" id="A0A1W9NXY2"/>
<dbReference type="SUPFAM" id="SSF64182">
    <property type="entry name" value="DHH phosphoesterases"/>
    <property type="match status" value="1"/>
</dbReference>
<name>A0A1W9NXY2_UNCC3</name>
<sequence length="332" mass="37387">MQKKFKQVQQLIAESKNVLLPLHLHPDGDMVGSGLAMAAYLRRLGKKVRVVSADPVDPEWKFLPYFDWIENIDPAELDLRDFDLIAFIDYNTPKRITNADEISIPKNVRCFCFDHHPPGKLFCPLSIVDSQKASSSTQLLLRYFEAVDFPINQEIATLLYWGLLLDSGLFEYGKDYKLLHEDAIKLIAAGAPHDELVFFMKRNTSPSVIKCLAKGLSRIKIDKENKFFWITLPYSELGDIDDPKVDCYGITPYLKVLKGTDFGVLLLEEEPKVIRGNLRSRRQDGFDVSQIAKALGGGGHPPAAGFTLKMPLKKAEGLVLKTARKFSSRSNS</sequence>
<evidence type="ECO:0000313" key="3">
    <source>
        <dbReference type="EMBL" id="OQX51027.1"/>
    </source>
</evidence>
<evidence type="ECO:0000313" key="4">
    <source>
        <dbReference type="Proteomes" id="UP000192520"/>
    </source>
</evidence>
<dbReference type="InterPro" id="IPR051319">
    <property type="entry name" value="Oligoribo/pAp-PDE_c-di-AMP_PDE"/>
</dbReference>
<reference evidence="4" key="1">
    <citation type="submission" date="2017-03" db="EMBL/GenBank/DDBJ databases">
        <title>Novel pathways for hydrocarbon cycling and metabolic interdependencies in hydrothermal sediment communities.</title>
        <authorList>
            <person name="Dombrowski N."/>
            <person name="Seitz K."/>
            <person name="Teske A."/>
            <person name="Baker B."/>
        </authorList>
    </citation>
    <scope>NUCLEOTIDE SEQUENCE [LARGE SCALE GENOMIC DNA]</scope>
</reference>
<dbReference type="Gene3D" id="3.90.1640.10">
    <property type="entry name" value="inorganic pyrophosphatase (n-terminal core)"/>
    <property type="match status" value="1"/>
</dbReference>
<accession>A0A1W9NXY2</accession>
<evidence type="ECO:0000259" key="1">
    <source>
        <dbReference type="Pfam" id="PF01368"/>
    </source>
</evidence>
<dbReference type="EMBL" id="MZGJ01000010">
    <property type="protein sequence ID" value="OQX51027.1"/>
    <property type="molecule type" value="Genomic_DNA"/>
</dbReference>
<dbReference type="InterPro" id="IPR003156">
    <property type="entry name" value="DHHA1_dom"/>
</dbReference>
<dbReference type="STRING" id="1968527.B5M47_02285"/>
<evidence type="ECO:0008006" key="5">
    <source>
        <dbReference type="Google" id="ProtNLM"/>
    </source>
</evidence>
<proteinExistence type="predicted"/>
<organism evidence="3 4">
    <name type="scientific">candidate division CPR3 bacterium 4484_211</name>
    <dbReference type="NCBI Taxonomy" id="1968527"/>
    <lineage>
        <taxon>Bacteria</taxon>
        <taxon>Bacteria division CPR3</taxon>
    </lineage>
</organism>
<dbReference type="Proteomes" id="UP000192520">
    <property type="component" value="Unassembled WGS sequence"/>
</dbReference>
<protein>
    <recommendedName>
        <fullName evidence="5">DDH domain-containing protein</fullName>
    </recommendedName>
</protein>
<feature type="domain" description="DDH" evidence="1">
    <location>
        <begin position="22"/>
        <end position="162"/>
    </location>
</feature>
<dbReference type="InterPro" id="IPR038763">
    <property type="entry name" value="DHH_sf"/>
</dbReference>